<evidence type="ECO:0000313" key="3">
    <source>
        <dbReference type="Proteomes" id="UP000289323"/>
    </source>
</evidence>
<dbReference type="Proteomes" id="UP000289323">
    <property type="component" value="Unassembled WGS sequence"/>
</dbReference>
<keyword evidence="1" id="KW-1133">Transmembrane helix</keyword>
<name>A0A446B9P3_9PEZI</name>
<dbReference type="AlphaFoldDB" id="A0A446B9P3"/>
<organism evidence="2 3">
    <name type="scientific">Thermothielavioides terrestris</name>
    <dbReference type="NCBI Taxonomy" id="2587410"/>
    <lineage>
        <taxon>Eukaryota</taxon>
        <taxon>Fungi</taxon>
        <taxon>Dikarya</taxon>
        <taxon>Ascomycota</taxon>
        <taxon>Pezizomycotina</taxon>
        <taxon>Sordariomycetes</taxon>
        <taxon>Sordariomycetidae</taxon>
        <taxon>Sordariales</taxon>
        <taxon>Chaetomiaceae</taxon>
        <taxon>Thermothielavioides</taxon>
    </lineage>
</organism>
<accession>A0A446B9P3</accession>
<reference evidence="2 3" key="1">
    <citation type="submission" date="2018-04" db="EMBL/GenBank/DDBJ databases">
        <authorList>
            <person name="Huttner S."/>
            <person name="Dainat J."/>
        </authorList>
    </citation>
    <scope>NUCLEOTIDE SEQUENCE [LARGE SCALE GENOMIC DNA]</scope>
</reference>
<keyword evidence="1" id="KW-0472">Membrane</keyword>
<evidence type="ECO:0000256" key="1">
    <source>
        <dbReference type="SAM" id="Phobius"/>
    </source>
</evidence>
<dbReference type="EMBL" id="OUUZ01000001">
    <property type="protein sequence ID" value="SPQ19202.1"/>
    <property type="molecule type" value="Genomic_DNA"/>
</dbReference>
<feature type="transmembrane region" description="Helical" evidence="1">
    <location>
        <begin position="73"/>
        <end position="95"/>
    </location>
</feature>
<proteinExistence type="predicted"/>
<evidence type="ECO:0000313" key="2">
    <source>
        <dbReference type="EMBL" id="SPQ19202.1"/>
    </source>
</evidence>
<protein>
    <submittedName>
        <fullName evidence="2">4fa255d7-c498-4243-aeb2-6a1048d03b70</fullName>
    </submittedName>
</protein>
<feature type="transmembrane region" description="Helical" evidence="1">
    <location>
        <begin position="48"/>
        <end position="66"/>
    </location>
</feature>
<gene>
    <name evidence="2" type="ORF">TT172_LOCUS1621</name>
</gene>
<keyword evidence="1" id="KW-0812">Transmembrane</keyword>
<sequence length="105" mass="11511">MWNWVDPVFRPGTLIPDGVAGYPLDQIMFNSTTTLPSLFPYYTTSPELALAGVAILGWLTVVHVYLTWRTKAFVFAMNIYAAAAMTTGFVLRAISPPSQPSPGLM</sequence>